<dbReference type="Proteomes" id="UP001054945">
    <property type="component" value="Unassembled WGS sequence"/>
</dbReference>
<reference evidence="1 2" key="1">
    <citation type="submission" date="2021-06" db="EMBL/GenBank/DDBJ databases">
        <title>Caerostris extrusa draft genome.</title>
        <authorList>
            <person name="Kono N."/>
            <person name="Arakawa K."/>
        </authorList>
    </citation>
    <scope>NUCLEOTIDE SEQUENCE [LARGE SCALE GENOMIC DNA]</scope>
</reference>
<dbReference type="EMBL" id="BPLR01002859">
    <property type="protein sequence ID" value="GIX78683.1"/>
    <property type="molecule type" value="Genomic_DNA"/>
</dbReference>
<keyword evidence="2" id="KW-1185">Reference proteome</keyword>
<comment type="caution">
    <text evidence="1">The sequence shown here is derived from an EMBL/GenBank/DDBJ whole genome shotgun (WGS) entry which is preliminary data.</text>
</comment>
<evidence type="ECO:0000313" key="1">
    <source>
        <dbReference type="EMBL" id="GIX78683.1"/>
    </source>
</evidence>
<organism evidence="1 2">
    <name type="scientific">Caerostris extrusa</name>
    <name type="common">Bark spider</name>
    <name type="synonym">Caerostris bankana</name>
    <dbReference type="NCBI Taxonomy" id="172846"/>
    <lineage>
        <taxon>Eukaryota</taxon>
        <taxon>Metazoa</taxon>
        <taxon>Ecdysozoa</taxon>
        <taxon>Arthropoda</taxon>
        <taxon>Chelicerata</taxon>
        <taxon>Arachnida</taxon>
        <taxon>Araneae</taxon>
        <taxon>Araneomorphae</taxon>
        <taxon>Entelegynae</taxon>
        <taxon>Araneoidea</taxon>
        <taxon>Araneidae</taxon>
        <taxon>Caerostris</taxon>
    </lineage>
</organism>
<protein>
    <submittedName>
        <fullName evidence="1">Uncharacterized protein</fullName>
    </submittedName>
</protein>
<name>A0AAV4N2N6_CAEEX</name>
<evidence type="ECO:0000313" key="2">
    <source>
        <dbReference type="Proteomes" id="UP001054945"/>
    </source>
</evidence>
<proteinExistence type="predicted"/>
<accession>A0AAV4N2N6</accession>
<dbReference type="AlphaFoldDB" id="A0AAV4N2N6"/>
<gene>
    <name evidence="1" type="ORF">CEXT_677791</name>
</gene>
<sequence>MMSCGRIRLLFSRDKLDEGWKGQRPRPPDVWADGGNAGDAIAAADKTTLKISSAKATIFPKLSEEENDCPNYLLFRSEQPSRMERALL</sequence>